<sequence>MATIKNGPLGPRRKKPSTSSFLDCLYNTFFPTVCKEKNDKILQNITKYYKIVFIDTKYFLLSGEYSYLINSESMTQLKNGETVFSYTPTSARRPEKAAGTHLFDRPAAPVNFLNYQRVPAHSIIEKGGGGKTKTEIESSAEKTPNKLSFNSPTSF</sequence>
<feature type="compositionally biased region" description="Polar residues" evidence="1">
    <location>
        <begin position="145"/>
        <end position="155"/>
    </location>
</feature>
<evidence type="ECO:0000313" key="2">
    <source>
        <dbReference type="EMBL" id="MBN1574218.1"/>
    </source>
</evidence>
<name>A0A9D8PQS4_9DELT</name>
<dbReference type="EMBL" id="JAFGIX010000070">
    <property type="protein sequence ID" value="MBN1574218.1"/>
    <property type="molecule type" value="Genomic_DNA"/>
</dbReference>
<accession>A0A9D8PQS4</accession>
<reference evidence="2" key="2">
    <citation type="submission" date="2021-01" db="EMBL/GenBank/DDBJ databases">
        <authorList>
            <person name="Hahn C.R."/>
            <person name="Youssef N.H."/>
            <person name="Elshahed M."/>
        </authorList>
    </citation>
    <scope>NUCLEOTIDE SEQUENCE</scope>
    <source>
        <strain evidence="2">Zod_Metabat.24</strain>
    </source>
</reference>
<dbReference type="AlphaFoldDB" id="A0A9D8PQS4"/>
<proteinExistence type="predicted"/>
<organism evidence="2 3">
    <name type="scientific">Candidatus Zymogenus saltonus</name>
    <dbReference type="NCBI Taxonomy" id="2844893"/>
    <lineage>
        <taxon>Bacteria</taxon>
        <taxon>Deltaproteobacteria</taxon>
        <taxon>Candidatus Zymogenia</taxon>
        <taxon>Candidatus Zymogeniales</taxon>
        <taxon>Candidatus Zymogenaceae</taxon>
        <taxon>Candidatus Zymogenus</taxon>
    </lineage>
</organism>
<evidence type="ECO:0000313" key="3">
    <source>
        <dbReference type="Proteomes" id="UP000809273"/>
    </source>
</evidence>
<reference evidence="2" key="1">
    <citation type="journal article" date="2021" name="Environ. Microbiol.">
        <title>Genomic characterization of three novel Desulfobacterota classes expand the metabolic and phylogenetic diversity of the phylum.</title>
        <authorList>
            <person name="Murphy C.L."/>
            <person name="Biggerstaff J."/>
            <person name="Eichhorn A."/>
            <person name="Ewing E."/>
            <person name="Shahan R."/>
            <person name="Soriano D."/>
            <person name="Stewart S."/>
            <person name="VanMol K."/>
            <person name="Walker R."/>
            <person name="Walters P."/>
            <person name="Elshahed M.S."/>
            <person name="Youssef N.H."/>
        </authorList>
    </citation>
    <scope>NUCLEOTIDE SEQUENCE</scope>
    <source>
        <strain evidence="2">Zod_Metabat.24</strain>
    </source>
</reference>
<comment type="caution">
    <text evidence="2">The sequence shown here is derived from an EMBL/GenBank/DDBJ whole genome shotgun (WGS) entry which is preliminary data.</text>
</comment>
<evidence type="ECO:0000256" key="1">
    <source>
        <dbReference type="SAM" id="MobiDB-lite"/>
    </source>
</evidence>
<feature type="compositionally biased region" description="Basic and acidic residues" evidence="1">
    <location>
        <begin position="132"/>
        <end position="144"/>
    </location>
</feature>
<dbReference type="Proteomes" id="UP000809273">
    <property type="component" value="Unassembled WGS sequence"/>
</dbReference>
<protein>
    <submittedName>
        <fullName evidence="2">Uncharacterized protein</fullName>
    </submittedName>
</protein>
<gene>
    <name evidence="2" type="ORF">JW984_13555</name>
</gene>
<feature type="region of interest" description="Disordered" evidence="1">
    <location>
        <begin position="124"/>
        <end position="155"/>
    </location>
</feature>